<sequence length="35" mass="4319">MKIEVVYRDSWRTRDEAEDAIFSYIECWYNRSAQS</sequence>
<gene>
    <name evidence="2" type="ORF">JQN83_10445</name>
</gene>
<dbReference type="Proteomes" id="UP000671399">
    <property type="component" value="Unassembled WGS sequence"/>
</dbReference>
<evidence type="ECO:0000313" key="3">
    <source>
        <dbReference type="Proteomes" id="UP000671399"/>
    </source>
</evidence>
<name>A0ABS3V6J0_9ACTN</name>
<protein>
    <submittedName>
        <fullName evidence="2">IS3 family transposase</fullName>
    </submittedName>
</protein>
<accession>A0ABS3V6J0</accession>
<dbReference type="EMBL" id="JAGFWR010000004">
    <property type="protein sequence ID" value="MBO4161230.1"/>
    <property type="molecule type" value="Genomic_DNA"/>
</dbReference>
<evidence type="ECO:0000259" key="1">
    <source>
        <dbReference type="Pfam" id="PF13333"/>
    </source>
</evidence>
<reference evidence="2 3" key="1">
    <citation type="submission" date="2021-03" db="EMBL/GenBank/DDBJ databases">
        <authorList>
            <person name="Lee D.-H."/>
        </authorList>
    </citation>
    <scope>NUCLEOTIDE SEQUENCE [LARGE SCALE GENOMIC DNA]</scope>
    <source>
        <strain evidence="2 3">MMS20-R2-23</strain>
    </source>
</reference>
<proteinExistence type="predicted"/>
<dbReference type="InterPro" id="IPR001584">
    <property type="entry name" value="Integrase_cat-core"/>
</dbReference>
<dbReference type="Pfam" id="PF13333">
    <property type="entry name" value="rve_2"/>
    <property type="match status" value="1"/>
</dbReference>
<evidence type="ECO:0000313" key="2">
    <source>
        <dbReference type="EMBL" id="MBO4161230.1"/>
    </source>
</evidence>
<keyword evidence="3" id="KW-1185">Reference proteome</keyword>
<comment type="caution">
    <text evidence="2">The sequence shown here is derived from an EMBL/GenBank/DDBJ whole genome shotgun (WGS) entry which is preliminary data.</text>
</comment>
<organism evidence="2 3">
    <name type="scientific">Micromonospora antibiotica</name>
    <dbReference type="NCBI Taxonomy" id="2807623"/>
    <lineage>
        <taxon>Bacteria</taxon>
        <taxon>Bacillati</taxon>
        <taxon>Actinomycetota</taxon>
        <taxon>Actinomycetes</taxon>
        <taxon>Micromonosporales</taxon>
        <taxon>Micromonosporaceae</taxon>
        <taxon>Micromonospora</taxon>
    </lineage>
</organism>
<feature type="domain" description="Integrase catalytic" evidence="1">
    <location>
        <begin position="2"/>
        <end position="31"/>
    </location>
</feature>